<evidence type="ECO:0000256" key="1">
    <source>
        <dbReference type="ARBA" id="ARBA00023002"/>
    </source>
</evidence>
<dbReference type="PANTHER" id="PTHR13847">
    <property type="entry name" value="SARCOSINE DEHYDROGENASE-RELATED"/>
    <property type="match status" value="1"/>
</dbReference>
<accession>A0ABX8MZK9</accession>
<keyword evidence="1" id="KW-0560">Oxidoreductase</keyword>
<feature type="domain" description="FAD dependent oxidoreductase" evidence="2">
    <location>
        <begin position="10"/>
        <end position="398"/>
    </location>
</feature>
<dbReference type="Pfam" id="PF01266">
    <property type="entry name" value="DAO"/>
    <property type="match status" value="1"/>
</dbReference>
<organism evidence="3 4">
    <name type="scientific">Pseudomonas fakonensis</name>
    <dbReference type="NCBI Taxonomy" id="2842355"/>
    <lineage>
        <taxon>Bacteria</taxon>
        <taxon>Pseudomonadati</taxon>
        <taxon>Pseudomonadota</taxon>
        <taxon>Gammaproteobacteria</taxon>
        <taxon>Pseudomonadales</taxon>
        <taxon>Pseudomonadaceae</taxon>
        <taxon>Pseudomonas</taxon>
    </lineage>
</organism>
<proteinExistence type="predicted"/>
<evidence type="ECO:0000313" key="4">
    <source>
        <dbReference type="Proteomes" id="UP001046350"/>
    </source>
</evidence>
<dbReference type="PANTHER" id="PTHR13847:SF289">
    <property type="entry name" value="GLYCINE OXIDASE"/>
    <property type="match status" value="1"/>
</dbReference>
<dbReference type="EMBL" id="CP077076">
    <property type="protein sequence ID" value="QXH49214.1"/>
    <property type="molecule type" value="Genomic_DNA"/>
</dbReference>
<name>A0ABX8MZK9_9PSED</name>
<reference evidence="3" key="1">
    <citation type="journal article" date="2021" name="Microorganisms">
        <title>The Ever-Expanding Pseudomonas Genus: Description of 43 New Species and Partition of the Pseudomonas putida Group.</title>
        <authorList>
            <person name="Girard L."/>
            <person name="Lood C."/>
            <person name="Hofte M."/>
            <person name="Vandamme P."/>
            <person name="Rokni-Zadeh H."/>
            <person name="van Noort V."/>
            <person name="Lavigne R."/>
            <person name="De Mot R."/>
        </authorList>
    </citation>
    <scope>NUCLEOTIDE SEQUENCE</scope>
    <source>
        <strain evidence="3">COW40</strain>
    </source>
</reference>
<sequence length="417" mass="45291">MQPFSQCQTLVLGAGIVGVSTALQLQARGRQVTLIDRDAPGSGTSHGNAGLIERSSVVPYAFPRELRTLLRYGLNRQSAVRYSVAHLPKAAPWLLNYWQQSAPAKLARAAADLLPLVQRCVEEHDPLIEAAGLQHLVSANGWIEVYRDAALFAQAKQEALALARHGLRYEMLEREQLQAREQGLDGGIGGIHWLDPKSVRDPGALTRGYAALFVQRGGQFLHGDARSLQAVEGGWLVSTQRGPLLAQEVVACLGPQSAELFAPLGYRFPLGIKRGYHMHYATTGGSELKHSVCDPQAGYVLAPMARGVRLTTGIEFAASDAPGNQVQLKRCEALARQLFPALGERLDDQPWLGRRPCLPDMRPVIGPAPRHAGLWFNFGHAHHGLTLGPVSGRLLAEMITGEQTFTDPAPFSPARFA</sequence>
<keyword evidence="4" id="KW-1185">Reference proteome</keyword>
<dbReference type="RefSeq" id="WP_217838837.1">
    <property type="nucleotide sequence ID" value="NZ_CP077076.1"/>
</dbReference>
<evidence type="ECO:0000313" key="3">
    <source>
        <dbReference type="EMBL" id="QXH49214.1"/>
    </source>
</evidence>
<protein>
    <submittedName>
        <fullName evidence="3">FAD-binding oxidoreductase</fullName>
    </submittedName>
</protein>
<gene>
    <name evidence="3" type="ORF">KSS94_14755</name>
</gene>
<dbReference type="InterPro" id="IPR006076">
    <property type="entry name" value="FAD-dep_OxRdtase"/>
</dbReference>
<evidence type="ECO:0000259" key="2">
    <source>
        <dbReference type="Pfam" id="PF01266"/>
    </source>
</evidence>
<dbReference type="Proteomes" id="UP001046350">
    <property type="component" value="Chromosome"/>
</dbReference>